<evidence type="ECO:0000256" key="1">
    <source>
        <dbReference type="SAM" id="SignalP"/>
    </source>
</evidence>
<feature type="signal peptide" evidence="1">
    <location>
        <begin position="1"/>
        <end position="16"/>
    </location>
</feature>
<feature type="chain" id="PRO_5002217568" evidence="1">
    <location>
        <begin position="17"/>
        <end position="134"/>
    </location>
</feature>
<keyword evidence="3" id="KW-1185">Reference proteome</keyword>
<dbReference type="AlphaFoldDB" id="A0A0C9YHL6"/>
<reference evidence="2 3" key="1">
    <citation type="submission" date="2014-04" db="EMBL/GenBank/DDBJ databases">
        <authorList>
            <consortium name="DOE Joint Genome Institute"/>
            <person name="Kuo A."/>
            <person name="Kohler A."/>
            <person name="Nagy L.G."/>
            <person name="Floudas D."/>
            <person name="Copeland A."/>
            <person name="Barry K.W."/>
            <person name="Cichocki N."/>
            <person name="Veneault-Fourrey C."/>
            <person name="LaButti K."/>
            <person name="Lindquist E.A."/>
            <person name="Lipzen A."/>
            <person name="Lundell T."/>
            <person name="Morin E."/>
            <person name="Murat C."/>
            <person name="Sun H."/>
            <person name="Tunlid A."/>
            <person name="Henrissat B."/>
            <person name="Grigoriev I.V."/>
            <person name="Hibbett D.S."/>
            <person name="Martin F."/>
            <person name="Nordberg H.P."/>
            <person name="Cantor M.N."/>
            <person name="Hua S.X."/>
        </authorList>
    </citation>
    <scope>NUCLEOTIDE SEQUENCE [LARGE SCALE GENOMIC DNA]</scope>
    <source>
        <strain evidence="2 3">LaAM-08-1</strain>
    </source>
</reference>
<evidence type="ECO:0000313" key="3">
    <source>
        <dbReference type="Proteomes" id="UP000054477"/>
    </source>
</evidence>
<proteinExistence type="predicted"/>
<dbReference type="EMBL" id="KN838537">
    <property type="protein sequence ID" value="KIK09852.1"/>
    <property type="molecule type" value="Genomic_DNA"/>
</dbReference>
<keyword evidence="1" id="KW-0732">Signal</keyword>
<accession>A0A0C9YHL6</accession>
<name>A0A0C9YHL6_9AGAR</name>
<sequence>IIYTITLMTLVILTLATYDREVWVRDVDSSPSPFSIPIIFACLFPQLSTRFSATRLLIQQQDSQPTPSFCLPRCSCSNKVVGSPPLASAIPCIHSSVAGNSATDDGGSLGPSSLVRIPNAAERRTSIIVSFEVV</sequence>
<feature type="non-terminal residue" evidence="2">
    <location>
        <position position="1"/>
    </location>
</feature>
<dbReference type="Proteomes" id="UP000054477">
    <property type="component" value="Unassembled WGS sequence"/>
</dbReference>
<protein>
    <submittedName>
        <fullName evidence="2">Uncharacterized protein</fullName>
    </submittedName>
</protein>
<dbReference type="OrthoDB" id="2998233at2759"/>
<evidence type="ECO:0000313" key="2">
    <source>
        <dbReference type="EMBL" id="KIK09852.1"/>
    </source>
</evidence>
<gene>
    <name evidence="2" type="ORF">K443DRAFT_82293</name>
</gene>
<organism evidence="2 3">
    <name type="scientific">Laccaria amethystina LaAM-08-1</name>
    <dbReference type="NCBI Taxonomy" id="1095629"/>
    <lineage>
        <taxon>Eukaryota</taxon>
        <taxon>Fungi</taxon>
        <taxon>Dikarya</taxon>
        <taxon>Basidiomycota</taxon>
        <taxon>Agaricomycotina</taxon>
        <taxon>Agaricomycetes</taxon>
        <taxon>Agaricomycetidae</taxon>
        <taxon>Agaricales</taxon>
        <taxon>Agaricineae</taxon>
        <taxon>Hydnangiaceae</taxon>
        <taxon>Laccaria</taxon>
    </lineage>
</organism>
<reference evidence="3" key="2">
    <citation type="submission" date="2015-01" db="EMBL/GenBank/DDBJ databases">
        <title>Evolutionary Origins and Diversification of the Mycorrhizal Mutualists.</title>
        <authorList>
            <consortium name="DOE Joint Genome Institute"/>
            <consortium name="Mycorrhizal Genomics Consortium"/>
            <person name="Kohler A."/>
            <person name="Kuo A."/>
            <person name="Nagy L.G."/>
            <person name="Floudas D."/>
            <person name="Copeland A."/>
            <person name="Barry K.W."/>
            <person name="Cichocki N."/>
            <person name="Veneault-Fourrey C."/>
            <person name="LaButti K."/>
            <person name="Lindquist E.A."/>
            <person name="Lipzen A."/>
            <person name="Lundell T."/>
            <person name="Morin E."/>
            <person name="Murat C."/>
            <person name="Riley R."/>
            <person name="Ohm R."/>
            <person name="Sun H."/>
            <person name="Tunlid A."/>
            <person name="Henrissat B."/>
            <person name="Grigoriev I.V."/>
            <person name="Hibbett D.S."/>
            <person name="Martin F."/>
        </authorList>
    </citation>
    <scope>NUCLEOTIDE SEQUENCE [LARGE SCALE GENOMIC DNA]</scope>
    <source>
        <strain evidence="3">LaAM-08-1</strain>
    </source>
</reference>
<dbReference type="HOGENOM" id="CLU_1901204_0_0_1"/>